<dbReference type="PANTHER" id="PTHR11373:SF4">
    <property type="entry name" value="DEOXYNUCLEOSIDE TRIPHOSPHATE TRIPHOSPHOHYDROLASE SAMHD1"/>
    <property type="match status" value="1"/>
</dbReference>
<evidence type="ECO:0000313" key="3">
    <source>
        <dbReference type="Proteomes" id="UP000002194"/>
    </source>
</evidence>
<dbReference type="CDD" id="cd00077">
    <property type="entry name" value="HDc"/>
    <property type="match status" value="1"/>
</dbReference>
<dbReference type="STRING" id="882.DVU_2838"/>
<dbReference type="PhylomeDB" id="Q727L7"/>
<proteinExistence type="evidence at protein level"/>
<dbReference type="GO" id="GO:0008832">
    <property type="term" value="F:dGTPase activity"/>
    <property type="evidence" value="ECO:0007669"/>
    <property type="project" value="TreeGrafter"/>
</dbReference>
<sequence length="445" mass="51529">MVKTVNWRDLLEPQTKIRDPLYGYIWVTDDELQIIDTPIFQRLRRVNQLALTKYVYPTAEHSRFVHSLGAMHCATQIFTGILNNTHSYHGIRAIDSANMLRRLRYAALLHDIGHIAFSHAAEKLILNPLQHEHLGQFIIANYSPISSILGEHIKPVISILADSVTQDNRLLHQIISGHLDADRADYLMRDSHACGVKYGEYDFERYMQAFGAINESNELKLFVHERDIFVIESFLVARHHYNMQVPYHRTRMGYDIILGRFLKEFLPKCDDAKLGLTVEEGAYTKVDLQKFEFFDDYSVFNHIKHEARTGNLWANMLLRQGHLCPVYDTTDSVDRGGKVFKKIIRRLKAKNFVEDDDFFQCRKEITASKLISTDEKENSLADTSRETIYVRTKSGKLVDIVKHSNIVRALRPVTIYRIYTSQKRKSEAEAVIADVCRKTQVDRRG</sequence>
<dbReference type="DNASU" id="2796392"/>
<dbReference type="HOGENOM" id="CLU_026821_3_0_7"/>
<dbReference type="EnsemblBacteria" id="AAS97310">
    <property type="protein sequence ID" value="AAS97310"/>
    <property type="gene ID" value="DVU_2838"/>
</dbReference>
<organism evidence="2 3">
    <name type="scientific">Nitratidesulfovibrio vulgaris (strain ATCC 29579 / DSM 644 / CCUG 34227 / NCIMB 8303 / VKM B-1760 / Hildenborough)</name>
    <name type="common">Desulfovibrio vulgaris</name>
    <dbReference type="NCBI Taxonomy" id="882"/>
    <lineage>
        <taxon>Bacteria</taxon>
        <taxon>Pseudomonadati</taxon>
        <taxon>Thermodesulfobacteriota</taxon>
        <taxon>Desulfovibrionia</taxon>
        <taxon>Desulfovibrionales</taxon>
        <taxon>Desulfovibrionaceae</taxon>
        <taxon>Nitratidesulfovibrio</taxon>
    </lineage>
</organism>
<feature type="domain" description="HD/PDEase" evidence="1">
    <location>
        <begin position="59"/>
        <end position="196"/>
    </location>
</feature>
<evidence type="ECO:0000313" key="2">
    <source>
        <dbReference type="EMBL" id="AAS97310.1"/>
    </source>
</evidence>
<dbReference type="AlphaFoldDB" id="Q727L7"/>
<dbReference type="Pfam" id="PF01966">
    <property type="entry name" value="HD"/>
    <property type="match status" value="1"/>
</dbReference>
<evidence type="ECO:0000259" key="1">
    <source>
        <dbReference type="SMART" id="SM00471"/>
    </source>
</evidence>
<dbReference type="IntAct" id="Q727L7">
    <property type="interactions" value="1"/>
</dbReference>
<dbReference type="PATRIC" id="fig|882.5.peg.2564"/>
<dbReference type="OrthoDB" id="9803619at2"/>
<dbReference type="GO" id="GO:0006203">
    <property type="term" value="P:dGTP catabolic process"/>
    <property type="evidence" value="ECO:0007669"/>
    <property type="project" value="TreeGrafter"/>
</dbReference>
<dbReference type="PaxDb" id="882-DVU_2838"/>
<dbReference type="RefSeq" id="WP_010940104.1">
    <property type="nucleotide sequence ID" value="NC_002937.3"/>
</dbReference>
<dbReference type="eggNOG" id="COG1078">
    <property type="taxonomic scope" value="Bacteria"/>
</dbReference>
<dbReference type="InterPro" id="IPR003607">
    <property type="entry name" value="HD/PDEase_dom"/>
</dbReference>
<dbReference type="EMBL" id="AE017285">
    <property type="protein sequence ID" value="AAS97310.1"/>
    <property type="molecule type" value="Genomic_DNA"/>
</dbReference>
<protein>
    <recommendedName>
        <fullName evidence="1">HD/PDEase domain-containing protein</fullName>
    </recommendedName>
</protein>
<dbReference type="SMR" id="Q727L7"/>
<name>Q727L7_NITV2</name>
<dbReference type="KEGG" id="dvu:DVU_2838"/>
<keyword evidence="3" id="KW-1185">Reference proteome</keyword>
<dbReference type="SMART" id="SM00471">
    <property type="entry name" value="HDc"/>
    <property type="match status" value="1"/>
</dbReference>
<dbReference type="InterPro" id="IPR006674">
    <property type="entry name" value="HD_domain"/>
</dbReference>
<dbReference type="InterPro" id="IPR050135">
    <property type="entry name" value="dGTPase-like"/>
</dbReference>
<gene>
    <name evidence="2" type="ordered locus">DVU_2838</name>
</gene>
<dbReference type="PANTHER" id="PTHR11373">
    <property type="entry name" value="DEOXYNUCLEOSIDE TRIPHOSPHATE TRIPHOSPHOHYDROLASE"/>
    <property type="match status" value="1"/>
</dbReference>
<comment type="interaction">
    <interactant intactId="EBI-10066477">
        <id>Q727L7</id>
    </interactant>
    <interactant intactId="EBI-10066483">
        <id>Q727L6</id>
        <label>DVU_2839</label>
    </interactant>
    <organismsDiffer>false</organismsDiffer>
    <experiments>3</experiments>
</comment>
<dbReference type="SUPFAM" id="SSF109604">
    <property type="entry name" value="HD-domain/PDEase-like"/>
    <property type="match status" value="1"/>
</dbReference>
<accession>Q727L7</accession>
<dbReference type="Gene3D" id="1.10.3210.10">
    <property type="entry name" value="Hypothetical protein af1432"/>
    <property type="match status" value="1"/>
</dbReference>
<dbReference type="Proteomes" id="UP000002194">
    <property type="component" value="Chromosome"/>
</dbReference>
<reference evidence="2 3" key="1">
    <citation type="journal article" date="2004" name="Nat. Biotechnol.">
        <title>The genome sequence of the anaerobic, sulfate-reducing bacterium Desulfovibrio vulgaris Hildenborough.</title>
        <authorList>
            <person name="Heidelberg J.F."/>
            <person name="Seshadri R."/>
            <person name="Haveman S.A."/>
            <person name="Hemme C.L."/>
            <person name="Paulsen I.T."/>
            <person name="Kolonay J.F."/>
            <person name="Eisen J.A."/>
            <person name="Ward N."/>
            <person name="Methe B."/>
            <person name="Brinkac L.M."/>
            <person name="Daugherty S.C."/>
            <person name="Deboy R.T."/>
            <person name="Dodson R.J."/>
            <person name="Durkin A.S."/>
            <person name="Madupu R."/>
            <person name="Nelson W.C."/>
            <person name="Sullivan S.A."/>
            <person name="Fouts D."/>
            <person name="Haft D.H."/>
            <person name="Selengut J."/>
            <person name="Peterson J.D."/>
            <person name="Davidsen T.M."/>
            <person name="Zafar N."/>
            <person name="Zhou L."/>
            <person name="Radune D."/>
            <person name="Dimitrov G."/>
            <person name="Hance M."/>
            <person name="Tran K."/>
            <person name="Khouri H."/>
            <person name="Gill J."/>
            <person name="Utterback T.R."/>
            <person name="Feldblyum T.V."/>
            <person name="Wall J.D."/>
            <person name="Voordouw G."/>
            <person name="Fraser C.M."/>
        </authorList>
    </citation>
    <scope>NUCLEOTIDE SEQUENCE [LARGE SCALE GENOMIC DNA]</scope>
    <source>
        <strain evidence="3">ATCC 29579 / DSM 644 / NCIMB 8303 / VKM B-1760 / Hildenborough</strain>
    </source>
</reference>